<keyword evidence="1" id="KW-0732">Signal</keyword>
<feature type="signal peptide" evidence="1">
    <location>
        <begin position="1"/>
        <end position="32"/>
    </location>
</feature>
<gene>
    <name evidence="3" type="ORF">MNOR_LOCUS36763</name>
</gene>
<dbReference type="Proteomes" id="UP001497623">
    <property type="component" value="Unassembled WGS sequence"/>
</dbReference>
<dbReference type="InterPro" id="IPR016186">
    <property type="entry name" value="C-type_lectin-like/link_sf"/>
</dbReference>
<dbReference type="InterPro" id="IPR051004">
    <property type="entry name" value="DC-SIGN_domain-containing"/>
</dbReference>
<dbReference type="AlphaFoldDB" id="A0AAV2SIN2"/>
<dbReference type="InterPro" id="IPR001304">
    <property type="entry name" value="C-type_lectin-like"/>
</dbReference>
<sequence length="233" mass="26926">YMTSQSAIMCYKLCLLILAIVGLENILPGLNCEITTNDCINSSECKLPFQTVNNGCYYFSDKEIDFNRAVSYCESLTHAHNYEITLAMLDYDKYEDQALLHSVTVRNKTFWIGGKTEDRSTWKWRDVNLNAPFWEIDEPDSRENKCMVAQRNVQNSDKIRSYVYDHNCSNSNYVICQTGTINCPEDFIRIGNYCYMKSSTFWIPNLSWKEARDYCQSLSVNEGYQADLAVLGL</sequence>
<dbReference type="PANTHER" id="PTHR22802">
    <property type="entry name" value="C-TYPE LECTIN SUPERFAMILY MEMBER"/>
    <property type="match status" value="1"/>
</dbReference>
<evidence type="ECO:0000313" key="4">
    <source>
        <dbReference type="Proteomes" id="UP001497623"/>
    </source>
</evidence>
<dbReference type="EMBL" id="CAXKWB010069061">
    <property type="protein sequence ID" value="CAL4192749.1"/>
    <property type="molecule type" value="Genomic_DNA"/>
</dbReference>
<dbReference type="SMART" id="SM00034">
    <property type="entry name" value="CLECT"/>
    <property type="match status" value="1"/>
</dbReference>
<evidence type="ECO:0000313" key="3">
    <source>
        <dbReference type="EMBL" id="CAL4192749.1"/>
    </source>
</evidence>
<evidence type="ECO:0000259" key="2">
    <source>
        <dbReference type="PROSITE" id="PS50041"/>
    </source>
</evidence>
<dbReference type="PANTHER" id="PTHR22802:SF396">
    <property type="entry name" value="C-TYPE LECTIN DOMAIN-CONTAINING PROTEIN"/>
    <property type="match status" value="1"/>
</dbReference>
<dbReference type="InterPro" id="IPR016187">
    <property type="entry name" value="CTDL_fold"/>
</dbReference>
<feature type="domain" description="C-type lectin" evidence="2">
    <location>
        <begin position="52"/>
        <end position="177"/>
    </location>
</feature>
<proteinExistence type="predicted"/>
<name>A0AAV2SIN2_MEGNR</name>
<dbReference type="CDD" id="cd00037">
    <property type="entry name" value="CLECT"/>
    <property type="match status" value="1"/>
</dbReference>
<evidence type="ECO:0000256" key="1">
    <source>
        <dbReference type="SAM" id="SignalP"/>
    </source>
</evidence>
<keyword evidence="4" id="KW-1185">Reference proteome</keyword>
<accession>A0AAV2SIN2</accession>
<dbReference type="SUPFAM" id="SSF56436">
    <property type="entry name" value="C-type lectin-like"/>
    <property type="match status" value="2"/>
</dbReference>
<feature type="chain" id="PRO_5044022156" description="C-type lectin domain-containing protein" evidence="1">
    <location>
        <begin position="33"/>
        <end position="233"/>
    </location>
</feature>
<dbReference type="Gene3D" id="3.10.100.10">
    <property type="entry name" value="Mannose-Binding Protein A, subunit A"/>
    <property type="match status" value="2"/>
</dbReference>
<dbReference type="PROSITE" id="PS50041">
    <property type="entry name" value="C_TYPE_LECTIN_2"/>
    <property type="match status" value="1"/>
</dbReference>
<dbReference type="Pfam" id="PF00059">
    <property type="entry name" value="Lectin_C"/>
    <property type="match status" value="1"/>
</dbReference>
<reference evidence="3 4" key="1">
    <citation type="submission" date="2024-05" db="EMBL/GenBank/DDBJ databases">
        <authorList>
            <person name="Wallberg A."/>
        </authorList>
    </citation>
    <scope>NUCLEOTIDE SEQUENCE [LARGE SCALE GENOMIC DNA]</scope>
</reference>
<organism evidence="3 4">
    <name type="scientific">Meganyctiphanes norvegica</name>
    <name type="common">Northern krill</name>
    <name type="synonym">Thysanopoda norvegica</name>
    <dbReference type="NCBI Taxonomy" id="48144"/>
    <lineage>
        <taxon>Eukaryota</taxon>
        <taxon>Metazoa</taxon>
        <taxon>Ecdysozoa</taxon>
        <taxon>Arthropoda</taxon>
        <taxon>Crustacea</taxon>
        <taxon>Multicrustacea</taxon>
        <taxon>Malacostraca</taxon>
        <taxon>Eumalacostraca</taxon>
        <taxon>Eucarida</taxon>
        <taxon>Euphausiacea</taxon>
        <taxon>Euphausiidae</taxon>
        <taxon>Meganyctiphanes</taxon>
    </lineage>
</organism>
<protein>
    <recommendedName>
        <fullName evidence="2">C-type lectin domain-containing protein</fullName>
    </recommendedName>
</protein>
<comment type="caution">
    <text evidence="3">The sequence shown here is derived from an EMBL/GenBank/DDBJ whole genome shotgun (WGS) entry which is preliminary data.</text>
</comment>
<feature type="non-terminal residue" evidence="3">
    <location>
        <position position="1"/>
    </location>
</feature>